<dbReference type="Gene3D" id="3.40.50.300">
    <property type="entry name" value="P-loop containing nucleotide triphosphate hydrolases"/>
    <property type="match status" value="1"/>
</dbReference>
<comment type="caution">
    <text evidence="4">The sequence shown here is derived from an EMBL/GenBank/DDBJ whole genome shotgun (WGS) entry which is preliminary data.</text>
</comment>
<feature type="domain" description="AAA" evidence="3">
    <location>
        <begin position="3"/>
        <end position="160"/>
    </location>
</feature>
<protein>
    <submittedName>
        <fullName evidence="4">MinD/ParA family protein</fullName>
    </submittedName>
</protein>
<dbReference type="InterPro" id="IPR027417">
    <property type="entry name" value="P-loop_NTPase"/>
</dbReference>
<dbReference type="EMBL" id="JBHEZY010000002">
    <property type="protein sequence ID" value="MFC1430164.1"/>
    <property type="molecule type" value="Genomic_DNA"/>
</dbReference>
<dbReference type="Proteomes" id="UP001592530">
    <property type="component" value="Unassembled WGS sequence"/>
</dbReference>
<evidence type="ECO:0000313" key="5">
    <source>
        <dbReference type="EMBL" id="MFC1430164.1"/>
    </source>
</evidence>
<dbReference type="EMBL" id="JBHEZX010000001">
    <property type="protein sequence ID" value="MFC1408261.1"/>
    <property type="molecule type" value="Genomic_DNA"/>
</dbReference>
<reference evidence="6 7" key="1">
    <citation type="submission" date="2024-09" db="EMBL/GenBank/DDBJ databases">
        <authorList>
            <person name="Lee S.D."/>
        </authorList>
    </citation>
    <scope>NUCLEOTIDE SEQUENCE [LARGE SCALE GENOMIC DNA]</scope>
    <source>
        <strain evidence="4 7">N1-1</strain>
        <strain evidence="5 6">N1-3</strain>
    </source>
</reference>
<evidence type="ECO:0000259" key="3">
    <source>
        <dbReference type="Pfam" id="PF13614"/>
    </source>
</evidence>
<accession>A0ABV6V3R5</accession>
<dbReference type="Proteomes" id="UP001592582">
    <property type="component" value="Unassembled WGS sequence"/>
</dbReference>
<evidence type="ECO:0000256" key="2">
    <source>
        <dbReference type="ARBA" id="ARBA00022840"/>
    </source>
</evidence>
<evidence type="ECO:0000313" key="6">
    <source>
        <dbReference type="Proteomes" id="UP001592530"/>
    </source>
</evidence>
<evidence type="ECO:0000256" key="1">
    <source>
        <dbReference type="ARBA" id="ARBA00022741"/>
    </source>
</evidence>
<dbReference type="SUPFAM" id="SSF52540">
    <property type="entry name" value="P-loop containing nucleoside triphosphate hydrolases"/>
    <property type="match status" value="1"/>
</dbReference>
<name>A0ABV6V3R5_9ACTN</name>
<dbReference type="PANTHER" id="PTHR43384:SF6">
    <property type="entry name" value="SEPTUM SITE-DETERMINING PROTEIN MIND HOMOLOG, CHLOROPLASTIC"/>
    <property type="match status" value="1"/>
</dbReference>
<dbReference type="PANTHER" id="PTHR43384">
    <property type="entry name" value="SEPTUM SITE-DETERMINING PROTEIN MIND HOMOLOG, CHLOROPLASTIC-RELATED"/>
    <property type="match status" value="1"/>
</dbReference>
<gene>
    <name evidence="5" type="ORF">ACEZDB_05755</name>
    <name evidence="4" type="ORF">ACEZDG_03085</name>
</gene>
<keyword evidence="2" id="KW-0067">ATP-binding</keyword>
<dbReference type="InterPro" id="IPR050625">
    <property type="entry name" value="ParA/MinD_ATPase"/>
</dbReference>
<evidence type="ECO:0000313" key="4">
    <source>
        <dbReference type="EMBL" id="MFC1408261.1"/>
    </source>
</evidence>
<dbReference type="Pfam" id="PF13614">
    <property type="entry name" value="AAA_31"/>
    <property type="match status" value="1"/>
</dbReference>
<keyword evidence="1" id="KW-0547">Nucleotide-binding</keyword>
<organism evidence="4 7">
    <name type="scientific">Streptacidiphilus alkalitolerans</name>
    <dbReference type="NCBI Taxonomy" id="3342712"/>
    <lineage>
        <taxon>Bacteria</taxon>
        <taxon>Bacillati</taxon>
        <taxon>Actinomycetota</taxon>
        <taxon>Actinomycetes</taxon>
        <taxon>Kitasatosporales</taxon>
        <taxon>Streptomycetaceae</taxon>
        <taxon>Streptacidiphilus</taxon>
    </lineage>
</organism>
<dbReference type="RefSeq" id="WP_380501924.1">
    <property type="nucleotide sequence ID" value="NZ_JBHEZX010000001.1"/>
</dbReference>
<proteinExistence type="predicted"/>
<evidence type="ECO:0000313" key="7">
    <source>
        <dbReference type="Proteomes" id="UP001592582"/>
    </source>
</evidence>
<keyword evidence="7" id="KW-1185">Reference proteome</keyword>
<dbReference type="InterPro" id="IPR025669">
    <property type="entry name" value="AAA_dom"/>
</dbReference>
<sequence>MARTVVFHSHRGGTGKSTVASNVAMLIASAGGRVAMVDTDIQSPALDGLFGLGQYESSLGDYLLGRCEIEAAAHPVGPPGLRLVPALGRSCRLGEIMATGYDVGLLPEGFNRLSAVYELDVLLLDTHTGLNNETMTAIACADVLVTVVRAELAELVGAEATVAMARPTDCRRSVVINMSPGGVDPEAARQRAEQLYRAPAVVLPYAPEISVLGGERILSEARPNHSLVTEFRQLISVLLD</sequence>